<dbReference type="SMART" id="SM01058">
    <property type="entry name" value="CarD_TRCF"/>
    <property type="match status" value="1"/>
</dbReference>
<dbReference type="InterPro" id="IPR041471">
    <property type="entry name" value="UvrB_inter"/>
</dbReference>
<dbReference type="InterPro" id="IPR036101">
    <property type="entry name" value="CarD-like/TRCF_RID_sf"/>
</dbReference>
<dbReference type="PANTHER" id="PTHR47964">
    <property type="entry name" value="ATP-DEPENDENT DNA HELICASE HOMOLOG RECG, CHLOROPLASTIC"/>
    <property type="match status" value="1"/>
</dbReference>
<dbReference type="Gene3D" id="3.40.50.300">
    <property type="entry name" value="P-loop containing nucleotide triphosphate hydrolases"/>
    <property type="match status" value="2"/>
</dbReference>
<evidence type="ECO:0000259" key="11">
    <source>
        <dbReference type="PROSITE" id="PS51192"/>
    </source>
</evidence>
<evidence type="ECO:0000256" key="6">
    <source>
        <dbReference type="ARBA" id="ARBA00022840"/>
    </source>
</evidence>
<keyword evidence="5" id="KW-0347">Helicase</keyword>
<evidence type="ECO:0000256" key="3">
    <source>
        <dbReference type="ARBA" id="ARBA00022763"/>
    </source>
</evidence>
<dbReference type="Pfam" id="PF00271">
    <property type="entry name" value="Helicase_C"/>
    <property type="match status" value="1"/>
</dbReference>
<comment type="function">
    <text evidence="9">Couples transcription and DNA repair by recognizing RNA polymerase (RNAP) stalled at DNA lesions. Mediates ATP-dependent release of RNAP and its truncated transcript from the DNA, and recruitment of nucleotide excision repair machinery to the damaged site.</text>
</comment>
<dbReference type="SUPFAM" id="SSF143517">
    <property type="entry name" value="TRCF domain-like"/>
    <property type="match status" value="1"/>
</dbReference>
<keyword evidence="6 9" id="KW-0067">ATP-binding</keyword>
<evidence type="ECO:0000256" key="2">
    <source>
        <dbReference type="ARBA" id="ARBA00022741"/>
    </source>
</evidence>
<comment type="similarity">
    <text evidence="9">In the N-terminal section; belongs to the UvrB family.</text>
</comment>
<dbReference type="InterPro" id="IPR047112">
    <property type="entry name" value="RecG/Mfd"/>
</dbReference>
<dbReference type="InterPro" id="IPR027417">
    <property type="entry name" value="P-loop_NTPase"/>
</dbReference>
<name>A0A509E8Q0_9HYPH</name>
<dbReference type="AlphaFoldDB" id="A0A509E8Q0"/>
<keyword evidence="2 9" id="KW-0547">Nucleotide-binding</keyword>
<dbReference type="SUPFAM" id="SSF141259">
    <property type="entry name" value="CarD-like"/>
    <property type="match status" value="1"/>
</dbReference>
<dbReference type="PROSITE" id="PS51192">
    <property type="entry name" value="HELICASE_ATP_BIND_1"/>
    <property type="match status" value="1"/>
</dbReference>
<keyword evidence="14" id="KW-1185">Reference proteome</keyword>
<dbReference type="HAMAP" id="MF_00969">
    <property type="entry name" value="TRCF"/>
    <property type="match status" value="1"/>
</dbReference>
<dbReference type="CDD" id="cd17991">
    <property type="entry name" value="DEXHc_TRCF"/>
    <property type="match status" value="1"/>
</dbReference>
<keyword evidence="8 9" id="KW-0234">DNA repair</keyword>
<dbReference type="Pfam" id="PF03461">
    <property type="entry name" value="TRCF"/>
    <property type="match status" value="1"/>
</dbReference>
<dbReference type="InterPro" id="IPR003711">
    <property type="entry name" value="CarD-like/TRCF_RID"/>
</dbReference>
<dbReference type="PANTHER" id="PTHR47964:SF1">
    <property type="entry name" value="ATP-DEPENDENT DNA HELICASE HOMOLOG RECG, CHLOROPLASTIC"/>
    <property type="match status" value="1"/>
</dbReference>
<dbReference type="InterPro" id="IPR011545">
    <property type="entry name" value="DEAD/DEAH_box_helicase_dom"/>
</dbReference>
<dbReference type="InterPro" id="IPR004576">
    <property type="entry name" value="Mfd"/>
</dbReference>
<sequence length="1125" mass="120309">MRARGFSKQTPFGASAAGERRTPRASVIPRSPMAKRRASADRTPETEAPLVPTGALAVALLGLAERSRPLVHIARDEHRLEAIAAILRALDPALTVAVFPAWDCLPFDRASPSRGVMGARAGVLRWLTDRDNLPGILLTTAPALIQRVPPPETWADARVEIRVGDRIEAEAMSAALTRLGYILDDRVDEPGEFAIRGRTLDVFPAAAPLPCRVEHEGGRVASIRAYDPVSQRSRDETDHLVIDPATEIILAPGSEERLRPFTGQEHRLARFYPTLTALLDCIPDGRLVVEAGVEARAQAFFEQIADGRESGGAPHEPDGLYLDPKAWAKAVKARRLAAATEADGADLVLPAFVRQSRPNAAFGKVLRERLKAGERVVLAGPERALRRLARQAERAAERRVRPIGRWAEAEGAKPGEIVALAAPIEAGFRVPEQGLAVFAAADLYGQHAGAAEARGPALPLGEVELRTGDVAVDRDNGLCVFEGLEPVGSGPGSEAGEALRLRFANDDVLMLPVAQADRVWRYGSDPEAVGLDRLASASWTRRHSEAEAMIARTARAMVALAESRAGASAPAITASDRDMERFAAGFGFTLTPDQAAATEAVLADLGSGRPMDRLVCGDVGFGKTEVALRAIAAALFAGRQVALVAPTTVLVRQHVQTLERRLARFGFAVGQLSRLVGPAEAKRVKAGLADGSIRVVVGTHALAGKGVRFADLGLTVIDEEQRFGAKIKDEVRALAGGGHVLTLTATPIPRTLQSALVGLRALSVIATPPAVRQPIRTVIAPFETETVRAALMREHRRGGQSFVVCPRIEDLEPMAARLGKAVPELSVTLAHGAMTPAAMDEAMIRFADGAGDVLLATSIIESGLDVPRANTMLVWNAERFGLAQLHQLRGRVGRGQRRGVAYLLNDPDRPLSPGAEKRLRTLEALDRLGAGFTISARDLDHRGAGDLVGDAQAGHVKLIGLGLYQHILQLALRAAKGEPAEDWRPEIRLGLAGSIPVDYMPEPEVRLGLYTRLLRLTGTAEIDALCAETDDRFGRMPEAVETLVTLARLRVQCQALGIARLSGGPQGVAADFHPGRRPRRLALGDGLTLRDDRVILKREAADAAARGQLAADLLDRIAEACEVAG</sequence>
<dbReference type="SMART" id="SM00487">
    <property type="entry name" value="DEXDc"/>
    <property type="match status" value="1"/>
</dbReference>
<dbReference type="EMBL" id="CABFPH010000010">
    <property type="protein sequence ID" value="VUD70550.1"/>
    <property type="molecule type" value="Genomic_DNA"/>
</dbReference>
<feature type="region of interest" description="Disordered" evidence="10">
    <location>
        <begin position="1"/>
        <end position="48"/>
    </location>
</feature>
<dbReference type="PROSITE" id="PS51194">
    <property type="entry name" value="HELICASE_CTER"/>
    <property type="match status" value="1"/>
</dbReference>
<evidence type="ECO:0000259" key="12">
    <source>
        <dbReference type="PROSITE" id="PS51194"/>
    </source>
</evidence>
<dbReference type="Gene3D" id="3.40.50.11180">
    <property type="match status" value="1"/>
</dbReference>
<dbReference type="EC" id="3.6.4.-" evidence="9"/>
<dbReference type="InterPro" id="IPR001650">
    <property type="entry name" value="Helicase_C-like"/>
</dbReference>
<dbReference type="GO" id="GO:0000716">
    <property type="term" value="P:transcription-coupled nucleotide-excision repair, DNA damage recognition"/>
    <property type="evidence" value="ECO:0007669"/>
    <property type="project" value="UniProtKB-UniRule"/>
</dbReference>
<dbReference type="GO" id="GO:0003684">
    <property type="term" value="F:damaged DNA binding"/>
    <property type="evidence" value="ECO:0007669"/>
    <property type="project" value="InterPro"/>
</dbReference>
<dbReference type="GO" id="GO:0006355">
    <property type="term" value="P:regulation of DNA-templated transcription"/>
    <property type="evidence" value="ECO:0007669"/>
    <property type="project" value="UniProtKB-UniRule"/>
</dbReference>
<evidence type="ECO:0000256" key="5">
    <source>
        <dbReference type="ARBA" id="ARBA00022806"/>
    </source>
</evidence>
<comment type="subcellular location">
    <subcellularLocation>
        <location evidence="9">Cytoplasm</location>
    </subcellularLocation>
</comment>
<accession>A0A509E8Q0</accession>
<dbReference type="InterPro" id="IPR005118">
    <property type="entry name" value="TRCF_C"/>
</dbReference>
<dbReference type="SUPFAM" id="SSF52540">
    <property type="entry name" value="P-loop containing nucleoside triphosphate hydrolases"/>
    <property type="match status" value="3"/>
</dbReference>
<evidence type="ECO:0000313" key="13">
    <source>
        <dbReference type="EMBL" id="VUD70550.1"/>
    </source>
</evidence>
<keyword evidence="7 9" id="KW-0238">DNA-binding</keyword>
<dbReference type="Gene3D" id="3.30.2060.10">
    <property type="entry name" value="Penicillin-binding protein 1b domain"/>
    <property type="match status" value="1"/>
</dbReference>
<dbReference type="InterPro" id="IPR014001">
    <property type="entry name" value="Helicase_ATP-bd"/>
</dbReference>
<comment type="similarity">
    <text evidence="9">In the C-terminal section; belongs to the helicase family. RecG subfamily.</text>
</comment>
<dbReference type="GO" id="GO:0005737">
    <property type="term" value="C:cytoplasm"/>
    <property type="evidence" value="ECO:0007669"/>
    <property type="project" value="UniProtKB-SubCell"/>
</dbReference>
<dbReference type="Pfam" id="PF17757">
    <property type="entry name" value="UvrB_inter"/>
    <property type="match status" value="1"/>
</dbReference>
<dbReference type="Pfam" id="PF02559">
    <property type="entry name" value="CarD_TRCF_RID"/>
    <property type="match status" value="1"/>
</dbReference>
<dbReference type="GO" id="GO:0016787">
    <property type="term" value="F:hydrolase activity"/>
    <property type="evidence" value="ECO:0007669"/>
    <property type="project" value="UniProtKB-KW"/>
</dbReference>
<evidence type="ECO:0000256" key="4">
    <source>
        <dbReference type="ARBA" id="ARBA00022801"/>
    </source>
</evidence>
<dbReference type="Gene3D" id="2.40.10.170">
    <property type="match status" value="1"/>
</dbReference>
<evidence type="ECO:0000256" key="9">
    <source>
        <dbReference type="HAMAP-Rule" id="MF_00969"/>
    </source>
</evidence>
<protein>
    <recommendedName>
        <fullName evidence="9">Transcription-repair-coupling factor</fullName>
        <shortName evidence="9">TRCF</shortName>
        <ecNumber evidence="9">3.6.4.-</ecNumber>
    </recommendedName>
</protein>
<dbReference type="SMART" id="SM00490">
    <property type="entry name" value="HELICc"/>
    <property type="match status" value="1"/>
</dbReference>
<gene>
    <name evidence="13" type="primary">mfd_1</name>
    <name evidence="9" type="synonym">mfd</name>
    <name evidence="13" type="ORF">MET9862_01120</name>
</gene>
<dbReference type="GO" id="GO:0003678">
    <property type="term" value="F:DNA helicase activity"/>
    <property type="evidence" value="ECO:0007669"/>
    <property type="project" value="TreeGrafter"/>
</dbReference>
<keyword evidence="4 9" id="KW-0378">Hydrolase</keyword>
<evidence type="ECO:0000256" key="1">
    <source>
        <dbReference type="ARBA" id="ARBA00022490"/>
    </source>
</evidence>
<organism evidence="13 14">
    <name type="scientific">Methylobacterium symbioticum</name>
    <dbReference type="NCBI Taxonomy" id="2584084"/>
    <lineage>
        <taxon>Bacteria</taxon>
        <taxon>Pseudomonadati</taxon>
        <taxon>Pseudomonadota</taxon>
        <taxon>Alphaproteobacteria</taxon>
        <taxon>Hyphomicrobiales</taxon>
        <taxon>Methylobacteriaceae</taxon>
        <taxon>Methylobacterium</taxon>
    </lineage>
</organism>
<keyword evidence="1 9" id="KW-0963">Cytoplasm</keyword>
<reference evidence="13 14" key="1">
    <citation type="submission" date="2019-06" db="EMBL/GenBank/DDBJ databases">
        <authorList>
            <person name="Rodrigo-Torres L."/>
            <person name="Arahal R. D."/>
            <person name="Lucena T."/>
        </authorList>
    </citation>
    <scope>NUCLEOTIDE SEQUENCE [LARGE SCALE GENOMIC DNA]</scope>
    <source>
        <strain evidence="13 14">SB0023/3</strain>
    </source>
</reference>
<dbReference type="Proteomes" id="UP000410984">
    <property type="component" value="Unassembled WGS sequence"/>
</dbReference>
<evidence type="ECO:0000256" key="7">
    <source>
        <dbReference type="ARBA" id="ARBA00023125"/>
    </source>
</evidence>
<evidence type="ECO:0000256" key="10">
    <source>
        <dbReference type="SAM" id="MobiDB-lite"/>
    </source>
</evidence>
<evidence type="ECO:0000313" key="14">
    <source>
        <dbReference type="Proteomes" id="UP000410984"/>
    </source>
</evidence>
<proteinExistence type="inferred from homology"/>
<dbReference type="InterPro" id="IPR037235">
    <property type="entry name" value="TRCF-like_C_D7"/>
</dbReference>
<evidence type="ECO:0000256" key="8">
    <source>
        <dbReference type="ARBA" id="ARBA00023204"/>
    </source>
</evidence>
<feature type="domain" description="Helicase C-terminal" evidence="12">
    <location>
        <begin position="786"/>
        <end position="940"/>
    </location>
</feature>
<dbReference type="Pfam" id="PF00270">
    <property type="entry name" value="DEAD"/>
    <property type="match status" value="1"/>
</dbReference>
<dbReference type="Gene3D" id="3.90.1150.50">
    <property type="entry name" value="Transcription-repair-coupling factor, D7 domain"/>
    <property type="match status" value="1"/>
</dbReference>
<keyword evidence="3 9" id="KW-0227">DNA damage</keyword>
<dbReference type="SMART" id="SM00982">
    <property type="entry name" value="TRCF"/>
    <property type="match status" value="1"/>
</dbReference>
<dbReference type="GO" id="GO:0005524">
    <property type="term" value="F:ATP binding"/>
    <property type="evidence" value="ECO:0007669"/>
    <property type="project" value="UniProtKB-UniRule"/>
</dbReference>
<feature type="domain" description="Helicase ATP-binding" evidence="11">
    <location>
        <begin position="604"/>
        <end position="765"/>
    </location>
</feature>